<accession>A0A4S5EA00</accession>
<dbReference type="RefSeq" id="WP_136452648.1">
    <property type="nucleotide sequence ID" value="NZ_SSWH01000001.1"/>
</dbReference>
<comment type="caution">
    <text evidence="3">The sequence shown here is derived from an EMBL/GenBank/DDBJ whole genome shotgun (WGS) entry which is preliminary data.</text>
</comment>
<dbReference type="PANTHER" id="PTHR44086">
    <property type="entry name" value="THIOSULFATE SULFURTRANSFERASE RDL2, MITOCHONDRIAL-RELATED"/>
    <property type="match status" value="1"/>
</dbReference>
<dbReference type="EMBL" id="SSWH01000001">
    <property type="protein sequence ID" value="THJ68546.1"/>
    <property type="molecule type" value="Genomic_DNA"/>
</dbReference>
<dbReference type="Pfam" id="PF00581">
    <property type="entry name" value="Rhodanese"/>
    <property type="match status" value="1"/>
</dbReference>
<dbReference type="Gene3D" id="6.10.140.1340">
    <property type="match status" value="1"/>
</dbReference>
<evidence type="ECO:0000313" key="3">
    <source>
        <dbReference type="EMBL" id="THJ68546.1"/>
    </source>
</evidence>
<evidence type="ECO:0000259" key="2">
    <source>
        <dbReference type="PROSITE" id="PS50206"/>
    </source>
</evidence>
<dbReference type="OrthoDB" id="9800872at2"/>
<keyword evidence="4" id="KW-1185">Reference proteome</keyword>
<dbReference type="Gene3D" id="3.40.250.10">
    <property type="entry name" value="Rhodanese-like domain"/>
    <property type="match status" value="1"/>
</dbReference>
<protein>
    <submittedName>
        <fullName evidence="3">Rhodanese-like domain-containing protein</fullName>
    </submittedName>
</protein>
<proteinExistence type="predicted"/>
<dbReference type="PROSITE" id="PS50206">
    <property type="entry name" value="RHODANESE_3"/>
    <property type="match status" value="1"/>
</dbReference>
<dbReference type="SMART" id="SM00450">
    <property type="entry name" value="RHOD"/>
    <property type="match status" value="1"/>
</dbReference>
<dbReference type="AlphaFoldDB" id="A0A4S5EA00"/>
<dbReference type="CDD" id="cd00158">
    <property type="entry name" value="RHOD"/>
    <property type="match status" value="1"/>
</dbReference>
<dbReference type="InterPro" id="IPR036873">
    <property type="entry name" value="Rhodanese-like_dom_sf"/>
</dbReference>
<dbReference type="GO" id="GO:0004792">
    <property type="term" value="F:thiosulfate-cyanide sulfurtransferase activity"/>
    <property type="evidence" value="ECO:0007669"/>
    <property type="project" value="TreeGrafter"/>
</dbReference>
<sequence>MNTPAPSYSASDAGSALAPAVAALDPGTLRMWIAGGEDVVVIDVRSAAEFESLHIRGSYNVPLPLLSEHADEFAARLGGRVVLACQSGVRAEQARQRLSASGVGAAHVLTGGVPGFASAGGDVVRGKARWDLERQVRLTAGSLVLVGLTGGRFVSPKVRLLAGAIGAGLTFSAATNTCAMGRALSAMPWNKAAQEPTRESAIRQFPAVSGRAEETPTA</sequence>
<dbReference type="Pfam" id="PF11127">
    <property type="entry name" value="YgaP-like_TM"/>
    <property type="match status" value="1"/>
</dbReference>
<name>A0A4S5EA00_9MICC</name>
<evidence type="ECO:0000256" key="1">
    <source>
        <dbReference type="SAM" id="MobiDB-lite"/>
    </source>
</evidence>
<dbReference type="SUPFAM" id="SSF52821">
    <property type="entry name" value="Rhodanese/Cell cycle control phosphatase"/>
    <property type="match status" value="1"/>
</dbReference>
<feature type="domain" description="Rhodanese" evidence="2">
    <location>
        <begin position="35"/>
        <end position="125"/>
    </location>
</feature>
<gene>
    <name evidence="3" type="ORF">E8P82_01120</name>
</gene>
<dbReference type="InterPro" id="IPR001763">
    <property type="entry name" value="Rhodanese-like_dom"/>
</dbReference>
<organism evidence="3 4">
    <name type="scientific">Arthrobacter echini</name>
    <dbReference type="NCBI Taxonomy" id="1529066"/>
    <lineage>
        <taxon>Bacteria</taxon>
        <taxon>Bacillati</taxon>
        <taxon>Actinomycetota</taxon>
        <taxon>Actinomycetes</taxon>
        <taxon>Micrococcales</taxon>
        <taxon>Micrococcaceae</taxon>
        <taxon>Arthrobacter</taxon>
    </lineage>
</organism>
<evidence type="ECO:0000313" key="4">
    <source>
        <dbReference type="Proteomes" id="UP000305233"/>
    </source>
</evidence>
<feature type="region of interest" description="Disordered" evidence="1">
    <location>
        <begin position="191"/>
        <end position="218"/>
    </location>
</feature>
<dbReference type="InterPro" id="IPR021309">
    <property type="entry name" value="YgaP-like_TM"/>
</dbReference>
<reference evidence="3 4" key="1">
    <citation type="submission" date="2019-04" db="EMBL/GenBank/DDBJ databases">
        <authorList>
            <person name="Liu Q."/>
            <person name="Xin Y.-H."/>
        </authorList>
    </citation>
    <scope>NUCLEOTIDE SEQUENCE [LARGE SCALE GENOMIC DNA]</scope>
    <source>
        <strain evidence="3 4">AM23</strain>
    </source>
</reference>
<dbReference type="PANTHER" id="PTHR44086:SF10">
    <property type="entry name" value="THIOSULFATE SULFURTRANSFERASE_RHODANESE-LIKE DOMAIN-CONTAINING PROTEIN 3"/>
    <property type="match status" value="1"/>
</dbReference>
<dbReference type="Proteomes" id="UP000305233">
    <property type="component" value="Unassembled WGS sequence"/>
</dbReference>